<dbReference type="InterPro" id="IPR027417">
    <property type="entry name" value="P-loop_NTPase"/>
</dbReference>
<evidence type="ECO:0000256" key="1">
    <source>
        <dbReference type="ARBA" id="ARBA00014334"/>
    </source>
</evidence>
<protein>
    <recommendedName>
        <fullName evidence="1">Probable ATP-dependent transporter ycf16</fullName>
    </recommendedName>
</protein>
<dbReference type="SUPFAM" id="SSF52540">
    <property type="entry name" value="P-loop containing nucleoside triphosphate hydrolases"/>
    <property type="match status" value="1"/>
</dbReference>
<dbReference type="PANTHER" id="PTHR43582">
    <property type="entry name" value="LINEARMYCIN RESISTANCE ATP-BINDING PROTEIN LNRL"/>
    <property type="match status" value="1"/>
</dbReference>
<keyword evidence="7" id="KW-1185">Reference proteome</keyword>
<dbReference type="AlphaFoldDB" id="A0A7J7IFD0"/>
<comment type="caution">
    <text evidence="6">The sequence shown here is derived from an EMBL/GenBank/DDBJ whole genome shotgun (WGS) entry which is preliminary data.</text>
</comment>
<evidence type="ECO:0000256" key="4">
    <source>
        <dbReference type="SAM" id="MobiDB-lite"/>
    </source>
</evidence>
<keyword evidence="3" id="KW-0067">ATP-binding</keyword>
<dbReference type="Proteomes" id="UP000530660">
    <property type="component" value="Unassembled WGS sequence"/>
</dbReference>
<dbReference type="OrthoDB" id="10255969at2759"/>
<reference evidence="6 7" key="1">
    <citation type="journal article" date="2020" name="J. Phycol.">
        <title>Comparative genome analysis reveals Cyanidiococcus gen. nov., a new extremophilic red algal genus sister to Cyanidioschyzon (Cyanidioschyzonaceae, Rhodophyta).</title>
        <authorList>
            <person name="Liu S.-L."/>
            <person name="Chiang Y.-R."/>
            <person name="Yoon H.S."/>
            <person name="Fu H.-Y."/>
        </authorList>
    </citation>
    <scope>NUCLEOTIDE SEQUENCE [LARGE SCALE GENOMIC DNA]</scope>
    <source>
        <strain evidence="6 7">THAL066</strain>
    </source>
</reference>
<dbReference type="GO" id="GO:0016887">
    <property type="term" value="F:ATP hydrolysis activity"/>
    <property type="evidence" value="ECO:0007669"/>
    <property type="project" value="InterPro"/>
</dbReference>
<dbReference type="PANTHER" id="PTHR43582:SF5">
    <property type="entry name" value="ABC TRANSPORTER"/>
    <property type="match status" value="1"/>
</dbReference>
<dbReference type="InterPro" id="IPR003439">
    <property type="entry name" value="ABC_transporter-like_ATP-bd"/>
</dbReference>
<feature type="region of interest" description="Disordered" evidence="4">
    <location>
        <begin position="434"/>
        <end position="454"/>
    </location>
</feature>
<gene>
    <name evidence="6" type="ORF">F1559_001806</name>
</gene>
<keyword evidence="2" id="KW-0547">Nucleotide-binding</keyword>
<feature type="domain" description="ABC transporter" evidence="5">
    <location>
        <begin position="83"/>
        <end position="327"/>
    </location>
</feature>
<evidence type="ECO:0000256" key="3">
    <source>
        <dbReference type="ARBA" id="ARBA00022840"/>
    </source>
</evidence>
<evidence type="ECO:0000313" key="6">
    <source>
        <dbReference type="EMBL" id="KAF6001041.1"/>
    </source>
</evidence>
<dbReference type="Gene3D" id="3.40.50.300">
    <property type="entry name" value="P-loop containing nucleotide triphosphate hydrolases"/>
    <property type="match status" value="1"/>
</dbReference>
<dbReference type="EMBL" id="VWRR01000016">
    <property type="protein sequence ID" value="KAF6001041.1"/>
    <property type="molecule type" value="Genomic_DNA"/>
</dbReference>
<organism evidence="6 7">
    <name type="scientific">Cyanidiococcus yangmingshanensis</name>
    <dbReference type="NCBI Taxonomy" id="2690220"/>
    <lineage>
        <taxon>Eukaryota</taxon>
        <taxon>Rhodophyta</taxon>
        <taxon>Bangiophyceae</taxon>
        <taxon>Cyanidiales</taxon>
        <taxon>Cyanidiaceae</taxon>
        <taxon>Cyanidiococcus</taxon>
    </lineage>
</organism>
<proteinExistence type="predicted"/>
<evidence type="ECO:0000313" key="7">
    <source>
        <dbReference type="Proteomes" id="UP000530660"/>
    </source>
</evidence>
<dbReference type="Pfam" id="PF00005">
    <property type="entry name" value="ABC_tran"/>
    <property type="match status" value="1"/>
</dbReference>
<dbReference type="GO" id="GO:0005524">
    <property type="term" value="F:ATP binding"/>
    <property type="evidence" value="ECO:0007669"/>
    <property type="project" value="UniProtKB-KW"/>
</dbReference>
<accession>A0A7J7IFD0</accession>
<dbReference type="InterPro" id="IPR003593">
    <property type="entry name" value="AAA+_ATPase"/>
</dbReference>
<sequence length="454" mass="51192">MDQSIRSKSVRWLRVVNKTEMLGLRPQGERTCLGFAHLLRTVPSECFPRKYCYSPRFTRCSKRSIRELKNQAPSQNSSSEIAVQVRDVCKTFQDKRKNLLTGRFRAVSVPALRGISLDVNRGEVFGMLGPNSSGKTTLLRCMSTLCKPDKGNVHVLGKHTVHQSAAVRKQIGCVFQDAGLDKILTGREHLELFGGLYHIPRIRCRRRIDELVEMLEMGPYVDRLTGTYSGGIKRRLDLALGLLHEPPVLLLDEPTVGLDLSSRRVIWNTVRRYAEAGNTVVFTSHYLEEVELLADRVAILDDGRCIAIGSPQELKQRIGGRRFTIRIQEFCSEKVAQAALEVLQHEGIVEDARVNAFEFNAIELFVQSELLNRLEIDPRADADSAYNSYTELLRQTLKTNGFELFGITQRGVSLSDVYLALAGRDFREADQAARLSEGSMKRQPKRSAFNAEPQ</sequence>
<evidence type="ECO:0000259" key="5">
    <source>
        <dbReference type="PROSITE" id="PS50893"/>
    </source>
</evidence>
<evidence type="ECO:0000256" key="2">
    <source>
        <dbReference type="ARBA" id="ARBA00022741"/>
    </source>
</evidence>
<name>A0A7J7IFD0_9RHOD</name>
<dbReference type="SMART" id="SM00382">
    <property type="entry name" value="AAA"/>
    <property type="match status" value="1"/>
</dbReference>
<dbReference type="PROSITE" id="PS50893">
    <property type="entry name" value="ABC_TRANSPORTER_2"/>
    <property type="match status" value="1"/>
</dbReference>